<feature type="region of interest" description="Disordered" evidence="1">
    <location>
        <begin position="1"/>
        <end position="102"/>
    </location>
</feature>
<dbReference type="HOGENOM" id="CLU_1748649_0_0_11"/>
<protein>
    <submittedName>
        <fullName evidence="2">Uncharacterized protein</fullName>
    </submittedName>
</protein>
<evidence type="ECO:0000313" key="2">
    <source>
        <dbReference type="EMBL" id="KFG71634.1"/>
    </source>
</evidence>
<sequence length="149" mass="15201">MLDALSGDLDRPGGAVSAESGHAVRPTGPDRTGRRHSRTRRSPEALGKFPAAIPADETGTPGDGQVRALVATGRSAGAPRAGTARCRVPSLPHGWGRGRDGRRVPVAVRAPEANVDAVTDAPVDGPLSGDAVFDAAPAEVSPGRGDQFQ</sequence>
<reference evidence="2 3" key="1">
    <citation type="submission" date="2014-05" db="EMBL/GenBank/DDBJ databases">
        <title>Complete genome sequence of the Streptomyces mutabilis TRM45540.</title>
        <authorList>
            <person name="Luo X."/>
            <person name="Zhang L."/>
        </authorList>
    </citation>
    <scope>NUCLEOTIDE SEQUENCE [LARGE SCALE GENOMIC DNA]</scope>
    <source>
        <strain evidence="2 3">TRM45540</strain>
    </source>
</reference>
<evidence type="ECO:0000256" key="1">
    <source>
        <dbReference type="SAM" id="MobiDB-lite"/>
    </source>
</evidence>
<dbReference type="EMBL" id="JNFQ01000006">
    <property type="protein sequence ID" value="KFG71634.1"/>
    <property type="molecule type" value="Genomic_DNA"/>
</dbReference>
<comment type="caution">
    <text evidence="2">The sequence shown here is derived from an EMBL/GenBank/DDBJ whole genome shotgun (WGS) entry which is preliminary data.</text>
</comment>
<keyword evidence="3" id="KW-1185">Reference proteome</keyword>
<evidence type="ECO:0000313" key="3">
    <source>
        <dbReference type="Proteomes" id="UP000029095"/>
    </source>
</evidence>
<organism evidence="2 3">
    <name type="scientific">Streptomyces mutabilis</name>
    <dbReference type="NCBI Taxonomy" id="67332"/>
    <lineage>
        <taxon>Bacteria</taxon>
        <taxon>Bacillati</taxon>
        <taxon>Actinomycetota</taxon>
        <taxon>Actinomycetes</taxon>
        <taxon>Kitasatosporales</taxon>
        <taxon>Streptomycetaceae</taxon>
        <taxon>Streptomyces</taxon>
    </lineage>
</organism>
<gene>
    <name evidence="2" type="ORF">FM21_33170</name>
</gene>
<dbReference type="AlphaFoldDB" id="A0A086MRW6"/>
<dbReference type="STRING" id="1915400.FM21_33170"/>
<name>A0A086MRW6_9ACTN</name>
<feature type="region of interest" description="Disordered" evidence="1">
    <location>
        <begin position="115"/>
        <end position="149"/>
    </location>
</feature>
<proteinExistence type="predicted"/>
<accession>A0A086MRW6</accession>
<dbReference type="Proteomes" id="UP000029095">
    <property type="component" value="Unassembled WGS sequence"/>
</dbReference>